<keyword evidence="2 7" id="KW-0813">Transport</keyword>
<evidence type="ECO:0000259" key="8">
    <source>
        <dbReference type="PROSITE" id="PS50928"/>
    </source>
</evidence>
<comment type="caution">
    <text evidence="9">The sequence shown here is derived from an EMBL/GenBank/DDBJ whole genome shotgun (WGS) entry which is preliminary data.</text>
</comment>
<keyword evidence="4 7" id="KW-0812">Transmembrane</keyword>
<evidence type="ECO:0000313" key="10">
    <source>
        <dbReference type="Proteomes" id="UP001229346"/>
    </source>
</evidence>
<dbReference type="CDD" id="cd06261">
    <property type="entry name" value="TM_PBP2"/>
    <property type="match status" value="1"/>
</dbReference>
<evidence type="ECO:0000256" key="4">
    <source>
        <dbReference type="ARBA" id="ARBA00022692"/>
    </source>
</evidence>
<evidence type="ECO:0000256" key="7">
    <source>
        <dbReference type="RuleBase" id="RU363032"/>
    </source>
</evidence>
<evidence type="ECO:0000256" key="3">
    <source>
        <dbReference type="ARBA" id="ARBA00022475"/>
    </source>
</evidence>
<feature type="domain" description="ABC transmembrane type-1" evidence="8">
    <location>
        <begin position="76"/>
        <end position="287"/>
    </location>
</feature>
<feature type="transmembrane region" description="Helical" evidence="7">
    <location>
        <begin position="114"/>
        <end position="141"/>
    </location>
</feature>
<dbReference type="PANTHER" id="PTHR30193:SF37">
    <property type="entry name" value="INNER MEMBRANE ABC TRANSPORTER PERMEASE PROTEIN YCJO"/>
    <property type="match status" value="1"/>
</dbReference>
<keyword evidence="5 7" id="KW-1133">Transmembrane helix</keyword>
<feature type="transmembrane region" description="Helical" evidence="7">
    <location>
        <begin position="82"/>
        <end position="102"/>
    </location>
</feature>
<name>A0ABT9U1H2_PAEHA</name>
<keyword evidence="10" id="KW-1185">Reference proteome</keyword>
<sequence>MSKGITRRRWSEWVQQTVFVGPGLIAFILIVLLPFVMGFYYMFTEWDGINIGDAKWTGMRNLTKIFTDDERFWDAFLFTVKFTLAGVLITNLTAFLLALMLSRNLKSRNVLRTIFFLPNVIGGLLLGYIWYFIFVRGFAAIGEATGIGFFNLQWLGTPNTAFWGIVIVFVWQTAGYMMIIYIAAMIGVPKDLIEAAKIDGAGMLQMLRSVTIPLIMPAITICLFLTTSNAFKMFDLNLSLTSGGPGNATESIALNIYREALGYSRYGLGTAKAMIFFLGVAIITVTQVWITKKQEVEA</sequence>
<evidence type="ECO:0000256" key="5">
    <source>
        <dbReference type="ARBA" id="ARBA00022989"/>
    </source>
</evidence>
<evidence type="ECO:0000256" key="6">
    <source>
        <dbReference type="ARBA" id="ARBA00023136"/>
    </source>
</evidence>
<organism evidence="9 10">
    <name type="scientific">Paenibacillus harenae</name>
    <dbReference type="NCBI Taxonomy" id="306543"/>
    <lineage>
        <taxon>Bacteria</taxon>
        <taxon>Bacillati</taxon>
        <taxon>Bacillota</taxon>
        <taxon>Bacilli</taxon>
        <taxon>Bacillales</taxon>
        <taxon>Paenibacillaceae</taxon>
        <taxon>Paenibacillus</taxon>
    </lineage>
</organism>
<reference evidence="9 10" key="1">
    <citation type="submission" date="2023-07" db="EMBL/GenBank/DDBJ databases">
        <title>Sorghum-associated microbial communities from plants grown in Nebraska, USA.</title>
        <authorList>
            <person name="Schachtman D."/>
        </authorList>
    </citation>
    <scope>NUCLEOTIDE SEQUENCE [LARGE SCALE GENOMIC DNA]</scope>
    <source>
        <strain evidence="9 10">CC482</strain>
    </source>
</reference>
<accession>A0ABT9U1H2</accession>
<feature type="transmembrane region" description="Helical" evidence="7">
    <location>
        <begin position="161"/>
        <end position="188"/>
    </location>
</feature>
<feature type="transmembrane region" description="Helical" evidence="7">
    <location>
        <begin position="20"/>
        <end position="43"/>
    </location>
</feature>
<dbReference type="Proteomes" id="UP001229346">
    <property type="component" value="Unassembled WGS sequence"/>
</dbReference>
<dbReference type="PANTHER" id="PTHR30193">
    <property type="entry name" value="ABC TRANSPORTER PERMEASE PROTEIN"/>
    <property type="match status" value="1"/>
</dbReference>
<feature type="transmembrane region" description="Helical" evidence="7">
    <location>
        <begin position="209"/>
        <end position="231"/>
    </location>
</feature>
<dbReference type="EMBL" id="JAUSSU010000005">
    <property type="protein sequence ID" value="MDQ0113477.1"/>
    <property type="molecule type" value="Genomic_DNA"/>
</dbReference>
<protein>
    <submittedName>
        <fullName evidence="9">Raffinose/stachyose/melibiose transport system permease protein</fullName>
    </submittedName>
</protein>
<dbReference type="Gene3D" id="1.10.3720.10">
    <property type="entry name" value="MetI-like"/>
    <property type="match status" value="1"/>
</dbReference>
<dbReference type="RefSeq" id="WP_307204678.1">
    <property type="nucleotide sequence ID" value="NZ_JAUSST010000005.1"/>
</dbReference>
<dbReference type="InterPro" id="IPR035906">
    <property type="entry name" value="MetI-like_sf"/>
</dbReference>
<comment type="similarity">
    <text evidence="7">Belongs to the binding-protein-dependent transport system permease family.</text>
</comment>
<keyword evidence="6 7" id="KW-0472">Membrane</keyword>
<gene>
    <name evidence="9" type="ORF">J2T15_002918</name>
</gene>
<evidence type="ECO:0000313" key="9">
    <source>
        <dbReference type="EMBL" id="MDQ0113477.1"/>
    </source>
</evidence>
<dbReference type="PROSITE" id="PS50928">
    <property type="entry name" value="ABC_TM1"/>
    <property type="match status" value="1"/>
</dbReference>
<keyword evidence="3" id="KW-1003">Cell membrane</keyword>
<proteinExistence type="inferred from homology"/>
<evidence type="ECO:0000256" key="2">
    <source>
        <dbReference type="ARBA" id="ARBA00022448"/>
    </source>
</evidence>
<evidence type="ECO:0000256" key="1">
    <source>
        <dbReference type="ARBA" id="ARBA00004651"/>
    </source>
</evidence>
<dbReference type="SUPFAM" id="SSF161098">
    <property type="entry name" value="MetI-like"/>
    <property type="match status" value="1"/>
</dbReference>
<dbReference type="Pfam" id="PF00528">
    <property type="entry name" value="BPD_transp_1"/>
    <property type="match status" value="1"/>
</dbReference>
<feature type="transmembrane region" description="Helical" evidence="7">
    <location>
        <begin position="273"/>
        <end position="290"/>
    </location>
</feature>
<dbReference type="InterPro" id="IPR051393">
    <property type="entry name" value="ABC_transporter_permease"/>
</dbReference>
<dbReference type="InterPro" id="IPR000515">
    <property type="entry name" value="MetI-like"/>
</dbReference>
<comment type="subcellular location">
    <subcellularLocation>
        <location evidence="1 7">Cell membrane</location>
        <topology evidence="1 7">Multi-pass membrane protein</topology>
    </subcellularLocation>
</comment>